<dbReference type="EMBL" id="CADCXU010035400">
    <property type="protein sequence ID" value="CAB0020555.1"/>
    <property type="molecule type" value="Genomic_DNA"/>
</dbReference>
<feature type="region of interest" description="Disordered" evidence="1">
    <location>
        <begin position="246"/>
        <end position="278"/>
    </location>
</feature>
<gene>
    <name evidence="4" type="ORF">NTEN_LOCUS24128</name>
</gene>
<feature type="region of interest" description="Disordered" evidence="1">
    <location>
        <begin position="439"/>
        <end position="474"/>
    </location>
</feature>
<dbReference type="Pfam" id="PF22936">
    <property type="entry name" value="Pol_BBD"/>
    <property type="match status" value="1"/>
</dbReference>
<protein>
    <submittedName>
        <fullName evidence="4">Uncharacterized protein</fullName>
    </submittedName>
</protein>
<feature type="compositionally biased region" description="Basic and acidic residues" evidence="1">
    <location>
        <begin position="448"/>
        <end position="460"/>
    </location>
</feature>
<name>A0A6H5HTW2_9HEMI</name>
<evidence type="ECO:0000259" key="3">
    <source>
        <dbReference type="Pfam" id="PF22936"/>
    </source>
</evidence>
<proteinExistence type="predicted"/>
<evidence type="ECO:0000313" key="4">
    <source>
        <dbReference type="EMBL" id="CAB0020555.1"/>
    </source>
</evidence>
<dbReference type="Pfam" id="PF13976">
    <property type="entry name" value="gag_pre-integrs"/>
    <property type="match status" value="1"/>
</dbReference>
<evidence type="ECO:0000313" key="5">
    <source>
        <dbReference type="Proteomes" id="UP000479000"/>
    </source>
</evidence>
<dbReference type="InterPro" id="IPR054722">
    <property type="entry name" value="PolX-like_BBD"/>
</dbReference>
<reference evidence="4 5" key="1">
    <citation type="submission" date="2020-02" db="EMBL/GenBank/DDBJ databases">
        <authorList>
            <person name="Ferguson B K."/>
        </authorList>
    </citation>
    <scope>NUCLEOTIDE SEQUENCE [LARGE SCALE GENOMIC DNA]</scope>
</reference>
<keyword evidence="5" id="KW-1185">Reference proteome</keyword>
<accession>A0A6H5HTW2</accession>
<dbReference type="Proteomes" id="UP000479000">
    <property type="component" value="Unassembled WGS sequence"/>
</dbReference>
<sequence length="688" mass="77471">MFLGGIPKNGINFMAPAGLHRARWMAKGIYAIKVYMFRGEFKMTKKEEVAITELCMFVVSIYVYHWFQAPSCRFAPRNDLKLLKDLKAYNKVNEAIAEVALKKFSGHLWYLSEVLVAFAFFDENVPLETKTKMVQALENEGQEDTLRRITIDSRTYKISNKSSPAQNGFGLFWILKIVSESGNPGGLCQPSGAFFSSDPIGDKTPVRWSVRTHHCRHRYSNLRAPSAPYHHISIGIHHRLRRASVRGRQHQRCTTIPPGRRQYPTALPSSVVDDSPRSHTGQVRPTLLHDYVSPYFIFSVILFIATTFSTKRIVQPLQIVNFANSSQRTFVNPQVPSVLVHMFQWPAPPRHGSCWTTFTKPVISGGQKFLWAFQRVENDFCGSSRFRVIKNSGLPDDYRPMIMGLENSGIKITGDSVKIRILQDVKLTGDTDSALLAARRRQKSSKWRQNDQRGNSDSRQSKPPRKKKQPIEHRASNGAFSSCFATSINDKNAWYLDSGASSHITHSPVLLNDKRPSSQSIVTVADRSSMQVTCKGTANIRSSPLSGRVVDIKVHNVLHIPEAAANLLSISKTIQRGNSVVFNKDGVKIRDNSNRLIVTASLENGIYRLDTVNVPRTSSALALLSASDFDLWHRRTGHLNYNGIERLKKCSTGIDDVIISKSPCEICLMGKQARFPFPRSEKRKEDDN</sequence>
<organism evidence="4 5">
    <name type="scientific">Nesidiocoris tenuis</name>
    <dbReference type="NCBI Taxonomy" id="355587"/>
    <lineage>
        <taxon>Eukaryota</taxon>
        <taxon>Metazoa</taxon>
        <taxon>Ecdysozoa</taxon>
        <taxon>Arthropoda</taxon>
        <taxon>Hexapoda</taxon>
        <taxon>Insecta</taxon>
        <taxon>Pterygota</taxon>
        <taxon>Neoptera</taxon>
        <taxon>Paraneoptera</taxon>
        <taxon>Hemiptera</taxon>
        <taxon>Heteroptera</taxon>
        <taxon>Panheteroptera</taxon>
        <taxon>Cimicomorpha</taxon>
        <taxon>Miridae</taxon>
        <taxon>Dicyphina</taxon>
        <taxon>Nesidiocoris</taxon>
    </lineage>
</organism>
<feature type="domain" description="Retrovirus-related Pol polyprotein from transposon TNT 1-94-like beta-barrel" evidence="3">
    <location>
        <begin position="494"/>
        <end position="577"/>
    </location>
</feature>
<evidence type="ECO:0000256" key="1">
    <source>
        <dbReference type="SAM" id="MobiDB-lite"/>
    </source>
</evidence>
<dbReference type="AlphaFoldDB" id="A0A6H5HTW2"/>
<feature type="domain" description="GAG-pre-integrase" evidence="2">
    <location>
        <begin position="605"/>
        <end position="672"/>
    </location>
</feature>
<evidence type="ECO:0000259" key="2">
    <source>
        <dbReference type="Pfam" id="PF13976"/>
    </source>
</evidence>
<dbReference type="InterPro" id="IPR025724">
    <property type="entry name" value="GAG-pre-integrase_dom"/>
</dbReference>
<dbReference type="OrthoDB" id="6627880at2759"/>